<dbReference type="InterPro" id="IPR005828">
    <property type="entry name" value="MFS_sugar_transport-like"/>
</dbReference>
<dbReference type="OrthoDB" id="2261376at2759"/>
<keyword evidence="2 5" id="KW-0812">Transmembrane</keyword>
<evidence type="ECO:0000259" key="6">
    <source>
        <dbReference type="PROSITE" id="PS50850"/>
    </source>
</evidence>
<dbReference type="AlphaFoldDB" id="A0A1X2G970"/>
<feature type="transmembrane region" description="Helical" evidence="5">
    <location>
        <begin position="254"/>
        <end position="274"/>
    </location>
</feature>
<dbReference type="SUPFAM" id="SSF103473">
    <property type="entry name" value="MFS general substrate transporter"/>
    <property type="match status" value="1"/>
</dbReference>
<feature type="transmembrane region" description="Helical" evidence="5">
    <location>
        <begin position="218"/>
        <end position="242"/>
    </location>
</feature>
<feature type="transmembrane region" description="Helical" evidence="5">
    <location>
        <begin position="475"/>
        <end position="495"/>
    </location>
</feature>
<dbReference type="STRING" id="101127.A0A1X2G970"/>
<organism evidence="7 8">
    <name type="scientific">Hesseltinella vesiculosa</name>
    <dbReference type="NCBI Taxonomy" id="101127"/>
    <lineage>
        <taxon>Eukaryota</taxon>
        <taxon>Fungi</taxon>
        <taxon>Fungi incertae sedis</taxon>
        <taxon>Mucoromycota</taxon>
        <taxon>Mucoromycotina</taxon>
        <taxon>Mucoromycetes</taxon>
        <taxon>Mucorales</taxon>
        <taxon>Cunninghamellaceae</taxon>
        <taxon>Hesseltinella</taxon>
    </lineage>
</organism>
<dbReference type="GO" id="GO:0046943">
    <property type="term" value="F:carboxylic acid transmembrane transporter activity"/>
    <property type="evidence" value="ECO:0007669"/>
    <property type="project" value="TreeGrafter"/>
</dbReference>
<feature type="transmembrane region" description="Helical" evidence="5">
    <location>
        <begin position="370"/>
        <end position="390"/>
    </location>
</feature>
<keyword evidence="8" id="KW-1185">Reference proteome</keyword>
<evidence type="ECO:0000313" key="7">
    <source>
        <dbReference type="EMBL" id="ORX47446.1"/>
    </source>
</evidence>
<comment type="caution">
    <text evidence="7">The sequence shown here is derived from an EMBL/GenBank/DDBJ whole genome shotgun (WGS) entry which is preliminary data.</text>
</comment>
<dbReference type="PANTHER" id="PTHR23508">
    <property type="entry name" value="CARBOXYLIC ACID TRANSPORTER PROTEIN HOMOLOG"/>
    <property type="match status" value="1"/>
</dbReference>
<dbReference type="GO" id="GO:0005886">
    <property type="term" value="C:plasma membrane"/>
    <property type="evidence" value="ECO:0007669"/>
    <property type="project" value="TreeGrafter"/>
</dbReference>
<dbReference type="PANTHER" id="PTHR23508:SF10">
    <property type="entry name" value="CARBOXYLIC ACID TRANSPORTER PROTEIN HOMOLOG"/>
    <property type="match status" value="1"/>
</dbReference>
<feature type="domain" description="Major facilitator superfamily (MFS) profile" evidence="6">
    <location>
        <begin position="83"/>
        <end position="499"/>
    </location>
</feature>
<dbReference type="InterPro" id="IPR036259">
    <property type="entry name" value="MFS_trans_sf"/>
</dbReference>
<evidence type="ECO:0000313" key="8">
    <source>
        <dbReference type="Proteomes" id="UP000242146"/>
    </source>
</evidence>
<feature type="transmembrane region" description="Helical" evidence="5">
    <location>
        <begin position="151"/>
        <end position="171"/>
    </location>
</feature>
<feature type="transmembrane region" description="Helical" evidence="5">
    <location>
        <begin position="435"/>
        <end position="455"/>
    </location>
</feature>
<accession>A0A1X2G970</accession>
<evidence type="ECO:0000256" key="4">
    <source>
        <dbReference type="ARBA" id="ARBA00023136"/>
    </source>
</evidence>
<dbReference type="PROSITE" id="PS50850">
    <property type="entry name" value="MFS"/>
    <property type="match status" value="1"/>
</dbReference>
<dbReference type="Gene3D" id="1.20.1250.20">
    <property type="entry name" value="MFS general substrate transporter like domains"/>
    <property type="match status" value="1"/>
</dbReference>
<dbReference type="Pfam" id="PF00083">
    <property type="entry name" value="Sugar_tr"/>
    <property type="match status" value="1"/>
</dbReference>
<protein>
    <submittedName>
        <fullName evidence="7">MFS general substrate transporter</fullName>
    </submittedName>
</protein>
<feature type="transmembrane region" description="Helical" evidence="5">
    <location>
        <begin position="344"/>
        <end position="363"/>
    </location>
</feature>
<feature type="transmembrane region" description="Helical" evidence="5">
    <location>
        <begin position="126"/>
        <end position="145"/>
    </location>
</feature>
<dbReference type="InterPro" id="IPR020846">
    <property type="entry name" value="MFS_dom"/>
</dbReference>
<sequence>MLIGWITAKRCQSNFVRASLRRFIAVENLKPKLGPKANIKYYNVQMDIEKLQVLLPFCKPEQRNQGQELPMVHPAKTLSDRLSLIFASIALLSDGYQANIIGAVKLCLEEIYGSSVLKTNQMGTRISNALLIGNIVGMIAFGLIIDRLGRKFGIVLCTLIVCLGIILATAAKSDNPTTILWLIVVWRGLTGVGTGGEYPCSSVVAGESAEESHRSRGFWLIFSGDFIIDVGFLVATIVPVILLAICGEGGLEVVWRLSLGLGLLLPLSVFYFRLKMLNSNAYSKEALTKDVPYLLILKHYWPQLLITGGIWFLYDFITYSFGLFSDTILAMAVPGNSLMQTFQWNIVLNVFYPFGSIAGAYLLPYVGTRYLLAGGFLFQAILGCIIGGLSTQIVSIFPLFVVLYGIFLALGEVGGGNCTIVIANEMYPTAIRGTMFGLSAAIGKAGAAIGTQVFIPIFAAMTEYTNGDEIKAQGYVFIIGSLIALVIAIISYFTVPDMTKLRYQDRDEEFRQMLEANGYDVTKLGFHVEKTAA</sequence>
<keyword evidence="4 5" id="KW-0472">Membrane</keyword>
<evidence type="ECO:0000256" key="1">
    <source>
        <dbReference type="ARBA" id="ARBA00004141"/>
    </source>
</evidence>
<dbReference type="Proteomes" id="UP000242146">
    <property type="component" value="Unassembled WGS sequence"/>
</dbReference>
<name>A0A1X2G970_9FUNG</name>
<dbReference type="EMBL" id="MCGT01000033">
    <property type="protein sequence ID" value="ORX47446.1"/>
    <property type="molecule type" value="Genomic_DNA"/>
</dbReference>
<evidence type="ECO:0000256" key="3">
    <source>
        <dbReference type="ARBA" id="ARBA00022989"/>
    </source>
</evidence>
<reference evidence="7 8" key="1">
    <citation type="submission" date="2016-07" db="EMBL/GenBank/DDBJ databases">
        <title>Pervasive Adenine N6-methylation of Active Genes in Fungi.</title>
        <authorList>
            <consortium name="DOE Joint Genome Institute"/>
            <person name="Mondo S.J."/>
            <person name="Dannebaum R.O."/>
            <person name="Kuo R.C."/>
            <person name="Labutti K."/>
            <person name="Haridas S."/>
            <person name="Kuo A."/>
            <person name="Salamov A."/>
            <person name="Ahrendt S.R."/>
            <person name="Lipzen A."/>
            <person name="Sullivan W."/>
            <person name="Andreopoulos W.B."/>
            <person name="Clum A."/>
            <person name="Lindquist E."/>
            <person name="Daum C."/>
            <person name="Ramamoorthy G.K."/>
            <person name="Gryganskyi A."/>
            <person name="Culley D."/>
            <person name="Magnuson J.K."/>
            <person name="James T.Y."/>
            <person name="O'Malley M.A."/>
            <person name="Stajich J.E."/>
            <person name="Spatafora J.W."/>
            <person name="Visel A."/>
            <person name="Grigoriev I.V."/>
        </authorList>
    </citation>
    <scope>NUCLEOTIDE SEQUENCE [LARGE SCALE GENOMIC DNA]</scope>
    <source>
        <strain evidence="7 8">NRRL 3301</strain>
    </source>
</reference>
<keyword evidence="3 5" id="KW-1133">Transmembrane helix</keyword>
<evidence type="ECO:0000256" key="5">
    <source>
        <dbReference type="SAM" id="Phobius"/>
    </source>
</evidence>
<proteinExistence type="predicted"/>
<gene>
    <name evidence="7" type="ORF">DM01DRAFT_354200</name>
</gene>
<feature type="transmembrane region" description="Helical" evidence="5">
    <location>
        <begin position="396"/>
        <end position="423"/>
    </location>
</feature>
<comment type="subcellular location">
    <subcellularLocation>
        <location evidence="1">Membrane</location>
        <topology evidence="1">Multi-pass membrane protein</topology>
    </subcellularLocation>
</comment>
<evidence type="ECO:0000256" key="2">
    <source>
        <dbReference type="ARBA" id="ARBA00022692"/>
    </source>
</evidence>